<dbReference type="SUPFAM" id="SSF54593">
    <property type="entry name" value="Glyoxalase/Bleomycin resistance protein/Dihydroxybiphenyl dioxygenase"/>
    <property type="match status" value="1"/>
</dbReference>
<sequence length="131" mass="14576">MSDSVTANFGLVQIGQIAVPVSDIERAVAFYRDTLGMRFLFQAPPGLGFFDCAGVRLMLDAPAKAQAENYSSVIYYKVPDLHAAFETLSARGVLFEAKPHLIAKLPDHELWMAFFRDPDRNLLALMSEVRP</sequence>
<dbReference type="GO" id="GO:0004462">
    <property type="term" value="F:lactoylglutathione lyase activity"/>
    <property type="evidence" value="ECO:0007669"/>
    <property type="project" value="InterPro"/>
</dbReference>
<dbReference type="InterPro" id="IPR029068">
    <property type="entry name" value="Glyas_Bleomycin-R_OHBP_Dase"/>
</dbReference>
<gene>
    <name evidence="3" type="ORF">EDC62_1681</name>
</gene>
<dbReference type="AlphaFoldDB" id="A0A3N4UAM4"/>
<dbReference type="Pfam" id="PF00903">
    <property type="entry name" value="Glyoxalase"/>
    <property type="match status" value="1"/>
</dbReference>
<evidence type="ECO:0000259" key="2">
    <source>
        <dbReference type="PROSITE" id="PS51819"/>
    </source>
</evidence>
<proteinExistence type="predicted"/>
<dbReference type="GO" id="GO:0046872">
    <property type="term" value="F:metal ion binding"/>
    <property type="evidence" value="ECO:0007669"/>
    <property type="project" value="UniProtKB-KW"/>
</dbReference>
<dbReference type="InterPro" id="IPR018146">
    <property type="entry name" value="Glyoxalase_1_CS"/>
</dbReference>
<feature type="domain" description="VOC" evidence="2">
    <location>
        <begin position="13"/>
        <end position="128"/>
    </location>
</feature>
<organism evidence="3 4">
    <name type="scientific">Tibeticola sediminis</name>
    <dbReference type="NCBI Taxonomy" id="1917811"/>
    <lineage>
        <taxon>Bacteria</taxon>
        <taxon>Pseudomonadati</taxon>
        <taxon>Pseudomonadota</taxon>
        <taxon>Betaproteobacteria</taxon>
        <taxon>Burkholderiales</taxon>
        <taxon>Comamonadaceae</taxon>
        <taxon>Tibeticola</taxon>
    </lineage>
</organism>
<reference evidence="3 4" key="1">
    <citation type="submission" date="2018-11" db="EMBL/GenBank/DDBJ databases">
        <title>Genomic Encyclopedia of Type Strains, Phase IV (KMG-IV): sequencing the most valuable type-strain genomes for metagenomic binning, comparative biology and taxonomic classification.</title>
        <authorList>
            <person name="Goeker M."/>
        </authorList>
    </citation>
    <scope>NUCLEOTIDE SEQUENCE [LARGE SCALE GENOMIC DNA]</scope>
    <source>
        <strain evidence="3 4">DSM 101684</strain>
    </source>
</reference>
<accession>A0A3N4UAM4</accession>
<comment type="caution">
    <text evidence="3">The sequence shown here is derived from an EMBL/GenBank/DDBJ whole genome shotgun (WGS) entry which is preliminary data.</text>
</comment>
<keyword evidence="1" id="KW-0479">Metal-binding</keyword>
<dbReference type="EMBL" id="RKQL01000003">
    <property type="protein sequence ID" value="RPE67796.1"/>
    <property type="molecule type" value="Genomic_DNA"/>
</dbReference>
<keyword evidence="4" id="KW-1185">Reference proteome</keyword>
<protein>
    <submittedName>
        <fullName evidence="3">Methylmalonyl-CoA epimerase</fullName>
    </submittedName>
</protein>
<dbReference type="InterPro" id="IPR037523">
    <property type="entry name" value="VOC_core"/>
</dbReference>
<dbReference type="InterPro" id="IPR004360">
    <property type="entry name" value="Glyas_Fos-R_dOase_dom"/>
</dbReference>
<evidence type="ECO:0000313" key="3">
    <source>
        <dbReference type="EMBL" id="RPE67796.1"/>
    </source>
</evidence>
<evidence type="ECO:0000313" key="4">
    <source>
        <dbReference type="Proteomes" id="UP000272193"/>
    </source>
</evidence>
<name>A0A3N4UAM4_9BURK</name>
<evidence type="ECO:0000256" key="1">
    <source>
        <dbReference type="ARBA" id="ARBA00022723"/>
    </source>
</evidence>
<dbReference type="Gene3D" id="3.10.180.10">
    <property type="entry name" value="2,3-Dihydroxybiphenyl 1,2-Dioxygenase, domain 1"/>
    <property type="match status" value="1"/>
</dbReference>
<dbReference type="RefSeq" id="WP_124222562.1">
    <property type="nucleotide sequence ID" value="NZ_RKQL01000003.1"/>
</dbReference>
<dbReference type="Proteomes" id="UP000272193">
    <property type="component" value="Unassembled WGS sequence"/>
</dbReference>
<dbReference type="PROSITE" id="PS00934">
    <property type="entry name" value="GLYOXALASE_I_1"/>
    <property type="match status" value="1"/>
</dbReference>
<dbReference type="OrthoDB" id="9812656at2"/>
<dbReference type="PROSITE" id="PS51819">
    <property type="entry name" value="VOC"/>
    <property type="match status" value="1"/>
</dbReference>